<dbReference type="Proteomes" id="UP001446032">
    <property type="component" value="Unassembled WGS sequence"/>
</dbReference>
<feature type="transmembrane region" description="Helical" evidence="2">
    <location>
        <begin position="34"/>
        <end position="53"/>
    </location>
</feature>
<dbReference type="EMBL" id="JBBMEI010000006">
    <property type="protein sequence ID" value="MEQ2357373.1"/>
    <property type="molecule type" value="Genomic_DNA"/>
</dbReference>
<evidence type="ECO:0000259" key="3">
    <source>
        <dbReference type="Pfam" id="PF01478"/>
    </source>
</evidence>
<dbReference type="InterPro" id="IPR050882">
    <property type="entry name" value="Prepilin_peptidase/N-MTase"/>
</dbReference>
<dbReference type="EC" id="3.4.23.43" evidence="4"/>
<dbReference type="GO" id="GO:0004190">
    <property type="term" value="F:aspartic-type endopeptidase activity"/>
    <property type="evidence" value="ECO:0007669"/>
    <property type="project" value="UniProtKB-EC"/>
</dbReference>
<dbReference type="PANTHER" id="PTHR30487">
    <property type="entry name" value="TYPE 4 PREPILIN-LIKE PROTEINS LEADER PEPTIDE-PROCESSING ENZYME"/>
    <property type="match status" value="1"/>
</dbReference>
<feature type="transmembrane region" description="Helical" evidence="2">
    <location>
        <begin position="60"/>
        <end position="81"/>
    </location>
</feature>
<protein>
    <submittedName>
        <fullName evidence="4">Prepilin peptidase</fullName>
        <ecNumber evidence="4">3.4.23.43</ecNumber>
    </submittedName>
</protein>
<dbReference type="Gene3D" id="1.20.120.1220">
    <property type="match status" value="1"/>
</dbReference>
<keyword evidence="4" id="KW-0378">Hydrolase</keyword>
<comment type="similarity">
    <text evidence="1">Belongs to the peptidase A24 family.</text>
</comment>
<dbReference type="RefSeq" id="WP_118698909.1">
    <property type="nucleotide sequence ID" value="NZ_JBBMEI010000006.1"/>
</dbReference>
<accession>A0ABV1AIA6</accession>
<keyword evidence="5" id="KW-1185">Reference proteome</keyword>
<sequence>MRAAVADKEDGVKELCTVVFLAMNSWLDIRRREISLLLTVVYAGCGIICSILQGRKIQDVLIPAGIGILFLAAGLISRGAIGAGDCWILLALGALLDTETYIRMLCIGFFLAAFWSGILLVIRRKSRKTEIPLVPFLLAGYIGGILI</sequence>
<keyword evidence="2" id="KW-1133">Transmembrane helix</keyword>
<proteinExistence type="inferred from homology"/>
<dbReference type="InterPro" id="IPR000045">
    <property type="entry name" value="Prepilin_IV_endopep_pep"/>
</dbReference>
<feature type="transmembrane region" description="Helical" evidence="2">
    <location>
        <begin position="101"/>
        <end position="122"/>
    </location>
</feature>
<dbReference type="PANTHER" id="PTHR30487:SF0">
    <property type="entry name" value="PREPILIN LEADER PEPTIDASE_N-METHYLTRANSFERASE-RELATED"/>
    <property type="match status" value="1"/>
</dbReference>
<evidence type="ECO:0000313" key="5">
    <source>
        <dbReference type="Proteomes" id="UP001446032"/>
    </source>
</evidence>
<gene>
    <name evidence="4" type="ORF">WMO75_03265</name>
</gene>
<comment type="caution">
    <text evidence="4">The sequence shown here is derived from an EMBL/GenBank/DDBJ whole genome shotgun (WGS) entry which is preliminary data.</text>
</comment>
<organism evidence="4 5">
    <name type="scientific">Blautia intestinihominis</name>
    <dbReference type="NCBI Taxonomy" id="3133152"/>
    <lineage>
        <taxon>Bacteria</taxon>
        <taxon>Bacillati</taxon>
        <taxon>Bacillota</taxon>
        <taxon>Clostridia</taxon>
        <taxon>Lachnospirales</taxon>
        <taxon>Lachnospiraceae</taxon>
        <taxon>Blautia</taxon>
    </lineage>
</organism>
<name>A0ABV1AIA6_9FIRM</name>
<evidence type="ECO:0000256" key="2">
    <source>
        <dbReference type="SAM" id="Phobius"/>
    </source>
</evidence>
<reference evidence="4 5" key="1">
    <citation type="submission" date="2024-03" db="EMBL/GenBank/DDBJ databases">
        <title>Human intestinal bacterial collection.</title>
        <authorList>
            <person name="Pauvert C."/>
            <person name="Hitch T.C.A."/>
            <person name="Clavel T."/>
        </authorList>
    </citation>
    <scope>NUCLEOTIDE SEQUENCE [LARGE SCALE GENOMIC DNA]</scope>
    <source>
        <strain evidence="4 5">CLA-AA-H95</strain>
    </source>
</reference>
<keyword evidence="2" id="KW-0812">Transmembrane</keyword>
<evidence type="ECO:0000256" key="1">
    <source>
        <dbReference type="ARBA" id="ARBA00005801"/>
    </source>
</evidence>
<evidence type="ECO:0000313" key="4">
    <source>
        <dbReference type="EMBL" id="MEQ2357373.1"/>
    </source>
</evidence>
<dbReference type="Pfam" id="PF01478">
    <property type="entry name" value="Peptidase_A24"/>
    <property type="match status" value="1"/>
</dbReference>
<feature type="domain" description="Prepilin type IV endopeptidase peptidase" evidence="3">
    <location>
        <begin position="17"/>
        <end position="116"/>
    </location>
</feature>
<keyword evidence="2" id="KW-0472">Membrane</keyword>